<evidence type="ECO:0000256" key="6">
    <source>
        <dbReference type="ARBA" id="ARBA00023315"/>
    </source>
</evidence>
<keyword evidence="3 7" id="KW-0812">Transmembrane</keyword>
<dbReference type="GO" id="GO:0019706">
    <property type="term" value="F:protein-cysteine S-palmitoyltransferase activity"/>
    <property type="evidence" value="ECO:0007669"/>
    <property type="project" value="UniProtKB-EC"/>
</dbReference>
<reference evidence="10" key="2">
    <citation type="submission" date="2024-04" db="EMBL/GenBank/DDBJ databases">
        <authorList>
            <person name="Chen Y."/>
            <person name="Shah S."/>
            <person name="Dougan E. K."/>
            <person name="Thang M."/>
            <person name="Chan C."/>
        </authorList>
    </citation>
    <scope>NUCLEOTIDE SEQUENCE [LARGE SCALE GENOMIC DNA]</scope>
</reference>
<dbReference type="GO" id="GO:0005794">
    <property type="term" value="C:Golgi apparatus"/>
    <property type="evidence" value="ECO:0007669"/>
    <property type="project" value="TreeGrafter"/>
</dbReference>
<evidence type="ECO:0000256" key="5">
    <source>
        <dbReference type="ARBA" id="ARBA00023136"/>
    </source>
</evidence>
<dbReference type="AlphaFoldDB" id="A0A9P1DPQ2"/>
<evidence type="ECO:0000313" key="11">
    <source>
        <dbReference type="Proteomes" id="UP001152797"/>
    </source>
</evidence>
<comment type="domain">
    <text evidence="7">The DHHC domain is required for palmitoyltransferase activity.</text>
</comment>
<evidence type="ECO:0000256" key="1">
    <source>
        <dbReference type="ARBA" id="ARBA00004141"/>
    </source>
</evidence>
<evidence type="ECO:0000256" key="2">
    <source>
        <dbReference type="ARBA" id="ARBA00022679"/>
    </source>
</evidence>
<comment type="catalytic activity">
    <reaction evidence="7">
        <text>L-cysteinyl-[protein] + hexadecanoyl-CoA = S-hexadecanoyl-L-cysteinyl-[protein] + CoA</text>
        <dbReference type="Rhea" id="RHEA:36683"/>
        <dbReference type="Rhea" id="RHEA-COMP:10131"/>
        <dbReference type="Rhea" id="RHEA-COMP:11032"/>
        <dbReference type="ChEBI" id="CHEBI:29950"/>
        <dbReference type="ChEBI" id="CHEBI:57287"/>
        <dbReference type="ChEBI" id="CHEBI:57379"/>
        <dbReference type="ChEBI" id="CHEBI:74151"/>
        <dbReference type="EC" id="2.3.1.225"/>
    </reaction>
</comment>
<proteinExistence type="inferred from homology"/>
<feature type="transmembrane region" description="Helical" evidence="7">
    <location>
        <begin position="495"/>
        <end position="517"/>
    </location>
</feature>
<evidence type="ECO:0000256" key="7">
    <source>
        <dbReference type="RuleBase" id="RU079119"/>
    </source>
</evidence>
<feature type="domain" description="Palmitoyltransferase DHHC" evidence="8">
    <location>
        <begin position="521"/>
        <end position="579"/>
    </location>
</feature>
<keyword evidence="2 7" id="KW-0808">Transferase</keyword>
<dbReference type="GO" id="GO:0006612">
    <property type="term" value="P:protein targeting to membrane"/>
    <property type="evidence" value="ECO:0007669"/>
    <property type="project" value="TreeGrafter"/>
</dbReference>
<organism evidence="9">
    <name type="scientific">Cladocopium goreaui</name>
    <dbReference type="NCBI Taxonomy" id="2562237"/>
    <lineage>
        <taxon>Eukaryota</taxon>
        <taxon>Sar</taxon>
        <taxon>Alveolata</taxon>
        <taxon>Dinophyceae</taxon>
        <taxon>Suessiales</taxon>
        <taxon>Symbiodiniaceae</taxon>
        <taxon>Cladocopium</taxon>
    </lineage>
</organism>
<dbReference type="EMBL" id="CAMXCT030006223">
    <property type="protein sequence ID" value="CAL4801511.1"/>
    <property type="molecule type" value="Genomic_DNA"/>
</dbReference>
<keyword evidence="6 7" id="KW-0012">Acyltransferase</keyword>
<dbReference type="InterPro" id="IPR001594">
    <property type="entry name" value="Palmitoyltrfase_DHHC"/>
</dbReference>
<feature type="transmembrane region" description="Helical" evidence="7">
    <location>
        <begin position="20"/>
        <end position="40"/>
    </location>
</feature>
<comment type="subcellular location">
    <subcellularLocation>
        <location evidence="1">Membrane</location>
        <topology evidence="1">Multi-pass membrane protein</topology>
    </subcellularLocation>
</comment>
<accession>A0A9P1DPQ2</accession>
<keyword evidence="11" id="KW-1185">Reference proteome</keyword>
<keyword evidence="5 7" id="KW-0472">Membrane</keyword>
<evidence type="ECO:0000313" key="9">
    <source>
        <dbReference type="EMBL" id="CAI4014199.1"/>
    </source>
</evidence>
<dbReference type="GO" id="GO:0016020">
    <property type="term" value="C:membrane"/>
    <property type="evidence" value="ECO:0007669"/>
    <property type="project" value="UniProtKB-SubCell"/>
</dbReference>
<dbReference type="EMBL" id="CAMXCT010006223">
    <property type="protein sequence ID" value="CAI4014199.1"/>
    <property type="molecule type" value="Genomic_DNA"/>
</dbReference>
<dbReference type="EC" id="2.3.1.225" evidence="7"/>
<name>A0A9P1DPQ2_9DINO</name>
<gene>
    <name evidence="9" type="ORF">C1SCF055_LOCUS39114</name>
</gene>
<evidence type="ECO:0000256" key="3">
    <source>
        <dbReference type="ARBA" id="ARBA00022692"/>
    </source>
</evidence>
<dbReference type="GO" id="GO:0005783">
    <property type="term" value="C:endoplasmic reticulum"/>
    <property type="evidence" value="ECO:0007669"/>
    <property type="project" value="TreeGrafter"/>
</dbReference>
<keyword evidence="4 7" id="KW-1133">Transmembrane helix</keyword>
<comment type="caution">
    <text evidence="9">The sequence shown here is derived from an EMBL/GenBank/DDBJ whole genome shotgun (WGS) entry which is preliminary data.</text>
</comment>
<feature type="transmembrane region" description="Helical" evidence="7">
    <location>
        <begin position="543"/>
        <end position="569"/>
    </location>
</feature>
<evidence type="ECO:0000313" key="10">
    <source>
        <dbReference type="EMBL" id="CAL1167574.1"/>
    </source>
</evidence>
<comment type="similarity">
    <text evidence="7">Belongs to the DHHC palmitoyltransferase family.</text>
</comment>
<dbReference type="OrthoDB" id="444798at2759"/>
<feature type="transmembrane region" description="Helical" evidence="7">
    <location>
        <begin position="240"/>
        <end position="262"/>
    </location>
</feature>
<dbReference type="EMBL" id="CAMXCT020006223">
    <property type="protein sequence ID" value="CAL1167574.1"/>
    <property type="molecule type" value="Genomic_DNA"/>
</dbReference>
<evidence type="ECO:0000256" key="4">
    <source>
        <dbReference type="ARBA" id="ARBA00022989"/>
    </source>
</evidence>
<feature type="transmembrane region" description="Helical" evidence="7">
    <location>
        <begin position="444"/>
        <end position="462"/>
    </location>
</feature>
<sequence length="616" mass="69414">MLLVQIPMLSRFTFLDQVYLSASFAVLYVVVMGCMGYCAFMDPGQVKKTRNTKVGAMDIEEGMPRRAYKSWQYPRPIRRYDHYCKWLKNVIGLSNHREFVVTVGGQDLGNACWAMDQCEDQRNMDELQAYFEDPRRVDLKARSGQLAKSRIMLVDFEFLYLLGKANNTTIGDNIPVEELDDDEYNEIFDSVEDVVVLGQVCCLRLRKRLGKNLAQVKVVTLLTSSKPPTRREEDKEGVQVYLSASFAVLYVVVMGCMGYCAFIDPGQVKKTRNTKVGAMDIEEAPDQPSRRIGSQKSHQIVAYCHGNIPAQSGATTTIVLLFAIGLSNHREFVVTVGGQDLGNACWAMDQCEDQRNMDELQAYFEDPRRVDLKARSGQLAKSRIMLVDFEFLYLLGKANNTIIGDNIPVEELDDDEMTDQEMQRGTLLTTGDSQTAGTFGASPVGLLPGAYFYATLCLVPVLTEAPWKKMAQVTVVTLLTSKPPTREEDKEDMQVYLSASFAVLYVVVMGCMGSWQYPRPIRRYDHYCKWLKNVIGLSNHREFVVTVGGLVLIAMLGIIVDLYLAVLIAEKVHNWFDRTMEMPQLDGTSRRNMEDGFWMVSGQHPPNADCLPGLFS</sequence>
<dbReference type="Proteomes" id="UP001152797">
    <property type="component" value="Unassembled WGS sequence"/>
</dbReference>
<dbReference type="Pfam" id="PF01529">
    <property type="entry name" value="DHHC"/>
    <property type="match status" value="2"/>
</dbReference>
<reference evidence="9" key="1">
    <citation type="submission" date="2022-10" db="EMBL/GenBank/DDBJ databases">
        <authorList>
            <person name="Chen Y."/>
            <person name="Dougan E. K."/>
            <person name="Chan C."/>
            <person name="Rhodes N."/>
            <person name="Thang M."/>
        </authorList>
    </citation>
    <scope>NUCLEOTIDE SEQUENCE</scope>
</reference>
<dbReference type="InterPro" id="IPR039859">
    <property type="entry name" value="PFA4/ZDH16/20/ERF2-like"/>
</dbReference>
<dbReference type="PROSITE" id="PS50216">
    <property type="entry name" value="DHHC"/>
    <property type="match status" value="2"/>
</dbReference>
<protein>
    <recommendedName>
        <fullName evidence="7">Palmitoyltransferase</fullName>
        <ecNumber evidence="7">2.3.1.225</ecNumber>
    </recommendedName>
</protein>
<dbReference type="PANTHER" id="PTHR22883">
    <property type="entry name" value="ZINC FINGER DHHC DOMAIN CONTAINING PROTEIN"/>
    <property type="match status" value="1"/>
</dbReference>
<feature type="domain" description="Palmitoyltransferase DHHC" evidence="8">
    <location>
        <begin position="71"/>
        <end position="102"/>
    </location>
</feature>
<evidence type="ECO:0000259" key="8">
    <source>
        <dbReference type="Pfam" id="PF01529"/>
    </source>
</evidence>